<feature type="transmembrane region" description="Helical" evidence="2">
    <location>
        <begin position="270"/>
        <end position="293"/>
    </location>
</feature>
<feature type="transmembrane region" description="Helical" evidence="2">
    <location>
        <begin position="184"/>
        <end position="201"/>
    </location>
</feature>
<feature type="transmembrane region" description="Helical" evidence="2">
    <location>
        <begin position="227"/>
        <end position="249"/>
    </location>
</feature>
<feature type="transmembrane region" description="Helical" evidence="2">
    <location>
        <begin position="361"/>
        <end position="382"/>
    </location>
</feature>
<dbReference type="HOGENOM" id="CLU_038566_0_0_11"/>
<dbReference type="OrthoDB" id="3405932at2"/>
<feature type="transmembrane region" description="Helical" evidence="2">
    <location>
        <begin position="76"/>
        <end position="96"/>
    </location>
</feature>
<evidence type="ECO:0000313" key="4">
    <source>
        <dbReference type="Proteomes" id="UP000000844"/>
    </source>
</evidence>
<feature type="transmembrane region" description="Helical" evidence="2">
    <location>
        <begin position="337"/>
        <end position="355"/>
    </location>
</feature>
<organism evidence="3 4">
    <name type="scientific">Stackebrandtia nassauensis (strain DSM 44728 / CIP 108903 / NRRL B-16338 / NBRC 102104 / LLR-40K-21)</name>
    <dbReference type="NCBI Taxonomy" id="446470"/>
    <lineage>
        <taxon>Bacteria</taxon>
        <taxon>Bacillati</taxon>
        <taxon>Actinomycetota</taxon>
        <taxon>Actinomycetes</taxon>
        <taxon>Glycomycetales</taxon>
        <taxon>Glycomycetaceae</taxon>
        <taxon>Stackebrandtia</taxon>
    </lineage>
</organism>
<feature type="region of interest" description="Disordered" evidence="1">
    <location>
        <begin position="424"/>
        <end position="486"/>
    </location>
</feature>
<feature type="compositionally biased region" description="Basic and acidic residues" evidence="1">
    <location>
        <begin position="1"/>
        <end position="10"/>
    </location>
</feature>
<keyword evidence="2" id="KW-0472">Membrane</keyword>
<dbReference type="AlphaFoldDB" id="D3Q2T4"/>
<dbReference type="eggNOG" id="COG1172">
    <property type="taxonomic scope" value="Bacteria"/>
</dbReference>
<keyword evidence="2" id="KW-1133">Transmembrane helix</keyword>
<feature type="transmembrane region" description="Helical" evidence="2">
    <location>
        <begin position="313"/>
        <end position="330"/>
    </location>
</feature>
<feature type="transmembrane region" description="Helical" evidence="2">
    <location>
        <begin position="134"/>
        <end position="152"/>
    </location>
</feature>
<keyword evidence="2" id="KW-0812">Transmembrane</keyword>
<sequence>MSVQDPRPDVAPEEQSAPEGDTLVSQPVSPSATTYEAATVSPGEPETVPDLAAPASFTVPQDEPAAAPSDKLWVHFVWEGLLLVLIALGVAAFFLFGPNTGLGSPDRVMELLVGSTPFLLFAMALGLSMRVGSINLAVVHLGLLSTVLFSSLGNQPLLTAIGIVAGAMVAAGVLLALLVTVFKAPGWAASLLVAMAAWFLVSERELGLLGPMTPDSGLSAQLELTSLTGWIIIGVVVGLSIAGGILGIVRPVRETFGVCVDAVEQRGRRTAGAFLTTWVALIGSCLLAGAAGYLVLVPTGANLNINVVEANGLAPLLTGLGIVLIGGTSARGRRGGVFGTLLAAVVVFMVALLVQNLNGSWIVNNAIPFGALLLGLLVNWLMDLMNRPKKTYGAPYTAMASDASLSAPIYTPVNAPSSPAADFGAAQSVPVSPAPDTVAPVAEPVSPMAASPGETLTLPADPPASGDSTQEIPADANPYLYRPPAG</sequence>
<dbReference type="KEGG" id="sna:Snas_6214"/>
<evidence type="ECO:0000256" key="1">
    <source>
        <dbReference type="SAM" id="MobiDB-lite"/>
    </source>
</evidence>
<feature type="compositionally biased region" description="Polar residues" evidence="1">
    <location>
        <begin position="23"/>
        <end position="36"/>
    </location>
</feature>
<evidence type="ECO:0000313" key="3">
    <source>
        <dbReference type="EMBL" id="ADD45835.1"/>
    </source>
</evidence>
<reference evidence="3 4" key="1">
    <citation type="journal article" date="2009" name="Stand. Genomic Sci.">
        <title>Complete genome sequence of Stackebrandtia nassauensis type strain (LLR-40K-21).</title>
        <authorList>
            <person name="Munk C."/>
            <person name="Lapidus A."/>
            <person name="Copeland A."/>
            <person name="Jando M."/>
            <person name="Mayilraj S."/>
            <person name="Glavina Del Rio T."/>
            <person name="Nolan M."/>
            <person name="Chen F."/>
            <person name="Lucas S."/>
            <person name="Tice H."/>
            <person name="Cheng J.F."/>
            <person name="Han C."/>
            <person name="Detter J.C."/>
            <person name="Bruce D."/>
            <person name="Goodwin L."/>
            <person name="Chain P."/>
            <person name="Pitluck S."/>
            <person name="Goker M."/>
            <person name="Ovchinikova G."/>
            <person name="Pati A."/>
            <person name="Ivanova N."/>
            <person name="Mavromatis K."/>
            <person name="Chen A."/>
            <person name="Palaniappan K."/>
            <person name="Land M."/>
            <person name="Hauser L."/>
            <person name="Chang Y.J."/>
            <person name="Jeffries C.D."/>
            <person name="Bristow J."/>
            <person name="Eisen J.A."/>
            <person name="Markowitz V."/>
            <person name="Hugenholtz P."/>
            <person name="Kyrpides N.C."/>
            <person name="Klenk H.P."/>
        </authorList>
    </citation>
    <scope>NUCLEOTIDE SEQUENCE [LARGE SCALE GENOMIC DNA]</scope>
    <source>
        <strain evidence="4">DSM 44728 / CIP 108903 / NRRL B-16338 / NBRC 102104 / LLR-40K-21</strain>
    </source>
</reference>
<feature type="transmembrane region" description="Helical" evidence="2">
    <location>
        <begin position="108"/>
        <end position="127"/>
    </location>
</feature>
<keyword evidence="4" id="KW-1185">Reference proteome</keyword>
<feature type="region of interest" description="Disordered" evidence="1">
    <location>
        <begin position="1"/>
        <end position="51"/>
    </location>
</feature>
<name>D3Q2T4_STANL</name>
<dbReference type="RefSeq" id="WP_013021406.1">
    <property type="nucleotide sequence ID" value="NC_013947.1"/>
</dbReference>
<feature type="transmembrane region" description="Helical" evidence="2">
    <location>
        <begin position="158"/>
        <end position="177"/>
    </location>
</feature>
<evidence type="ECO:0000256" key="2">
    <source>
        <dbReference type="SAM" id="Phobius"/>
    </source>
</evidence>
<protein>
    <submittedName>
        <fullName evidence="3">Inner-membrane translocator</fullName>
    </submittedName>
</protein>
<dbReference type="Proteomes" id="UP000000844">
    <property type="component" value="Chromosome"/>
</dbReference>
<dbReference type="EMBL" id="CP001778">
    <property type="protein sequence ID" value="ADD45835.1"/>
    <property type="molecule type" value="Genomic_DNA"/>
</dbReference>
<dbReference type="STRING" id="446470.Snas_6214"/>
<gene>
    <name evidence="3" type="ordered locus">Snas_6214</name>
</gene>
<proteinExistence type="predicted"/>
<accession>D3Q2T4</accession>